<dbReference type="Proteomes" id="UP000299084">
    <property type="component" value="Unassembled WGS sequence"/>
</dbReference>
<accession>A0A5N4DQ48</accession>
<dbReference type="EMBL" id="JWIN03000009">
    <property type="protein sequence ID" value="KAB1273187.1"/>
    <property type="molecule type" value="Genomic_DNA"/>
</dbReference>
<sequence length="84" mass="9283">MRSLSKTKRDQLVDWPNSERGILALGPPASKVFLVLQERRGKGCTGLKGEKVPGPTRSSCKLIIINSRAIRGCELQALLHTRML</sequence>
<protein>
    <submittedName>
        <fullName evidence="1">Uncharacterized protein</fullName>
    </submittedName>
</protein>
<evidence type="ECO:0000313" key="1">
    <source>
        <dbReference type="EMBL" id="KAB1273187.1"/>
    </source>
</evidence>
<proteinExistence type="predicted"/>
<gene>
    <name evidence="1" type="ORF">Cadr_000010801</name>
</gene>
<name>A0A5N4DQ48_CAMDR</name>
<organism evidence="1 2">
    <name type="scientific">Camelus dromedarius</name>
    <name type="common">Dromedary</name>
    <name type="synonym">Arabian camel</name>
    <dbReference type="NCBI Taxonomy" id="9838"/>
    <lineage>
        <taxon>Eukaryota</taxon>
        <taxon>Metazoa</taxon>
        <taxon>Chordata</taxon>
        <taxon>Craniata</taxon>
        <taxon>Vertebrata</taxon>
        <taxon>Euteleostomi</taxon>
        <taxon>Mammalia</taxon>
        <taxon>Eutheria</taxon>
        <taxon>Laurasiatheria</taxon>
        <taxon>Artiodactyla</taxon>
        <taxon>Tylopoda</taxon>
        <taxon>Camelidae</taxon>
        <taxon>Camelus</taxon>
    </lineage>
</organism>
<keyword evidence="2" id="KW-1185">Reference proteome</keyword>
<dbReference type="AlphaFoldDB" id="A0A5N4DQ48"/>
<reference evidence="1 2" key="1">
    <citation type="journal article" date="2019" name="Mol. Ecol. Resour.">
        <title>Improving Illumina assemblies with Hi-C and long reads: an example with the North African dromedary.</title>
        <authorList>
            <person name="Elbers J.P."/>
            <person name="Rogers M.F."/>
            <person name="Perelman P.L."/>
            <person name="Proskuryakova A.A."/>
            <person name="Serdyukova N.A."/>
            <person name="Johnson W.E."/>
            <person name="Horin P."/>
            <person name="Corander J."/>
            <person name="Murphy D."/>
            <person name="Burger P.A."/>
        </authorList>
    </citation>
    <scope>NUCLEOTIDE SEQUENCE [LARGE SCALE GENOMIC DNA]</scope>
    <source>
        <strain evidence="1">Drom800</strain>
        <tissue evidence="1">Blood</tissue>
    </source>
</reference>
<comment type="caution">
    <text evidence="1">The sequence shown here is derived from an EMBL/GenBank/DDBJ whole genome shotgun (WGS) entry which is preliminary data.</text>
</comment>
<evidence type="ECO:0000313" key="2">
    <source>
        <dbReference type="Proteomes" id="UP000299084"/>
    </source>
</evidence>